<sequence length="239" mass="26439">MRCLQCGDPHPSDLGRRRYSCRACGAVYRAVPSAPRPVAGDPLVPYLPARMIRWIRDHDDDSPLDRETLARWYKEFDALIAKARTDEAVRAEVEEISEVPLDELPAKPPAFPKVCAALHAACYDLALAQARLDPSAAERLAHVRAWLAGPGRPATWTAARPSEPPAREHVEALLPLPDTFESAQVRTFFTALFGMEKGPSLTGVLDRFGREQVESALRAYLHDGSRPLRERVLADLDAG</sequence>
<comment type="caution">
    <text evidence="1">The sequence shown here is derived from an EMBL/GenBank/DDBJ whole genome shotgun (WGS) entry which is preliminary data.</text>
</comment>
<evidence type="ECO:0000313" key="2">
    <source>
        <dbReference type="Proteomes" id="UP000568380"/>
    </source>
</evidence>
<gene>
    <name evidence="1" type="ORF">HNR40_002232</name>
</gene>
<organism evidence="1 2">
    <name type="scientific">Nonomuraea endophytica</name>
    <dbReference type="NCBI Taxonomy" id="714136"/>
    <lineage>
        <taxon>Bacteria</taxon>
        <taxon>Bacillati</taxon>
        <taxon>Actinomycetota</taxon>
        <taxon>Actinomycetes</taxon>
        <taxon>Streptosporangiales</taxon>
        <taxon>Streptosporangiaceae</taxon>
        <taxon>Nonomuraea</taxon>
    </lineage>
</organism>
<dbReference type="Proteomes" id="UP000568380">
    <property type="component" value="Unassembled WGS sequence"/>
</dbReference>
<keyword evidence="2" id="KW-1185">Reference proteome</keyword>
<name>A0A7W7ZZK7_9ACTN</name>
<accession>A0A7W7ZZK7</accession>
<reference evidence="1 2" key="1">
    <citation type="submission" date="2020-08" db="EMBL/GenBank/DDBJ databases">
        <title>Genomic Encyclopedia of Type Strains, Phase IV (KMG-IV): sequencing the most valuable type-strain genomes for metagenomic binning, comparative biology and taxonomic classification.</title>
        <authorList>
            <person name="Goeker M."/>
        </authorList>
    </citation>
    <scope>NUCLEOTIDE SEQUENCE [LARGE SCALE GENOMIC DNA]</scope>
    <source>
        <strain evidence="1 2">DSM 45385</strain>
    </source>
</reference>
<protein>
    <submittedName>
        <fullName evidence="1">Uncharacterized protein</fullName>
    </submittedName>
</protein>
<dbReference type="AlphaFoldDB" id="A0A7W7ZZK7"/>
<dbReference type="RefSeq" id="WP_184960328.1">
    <property type="nucleotide sequence ID" value="NZ_JACHIN010000002.1"/>
</dbReference>
<evidence type="ECO:0000313" key="1">
    <source>
        <dbReference type="EMBL" id="MBB5076768.1"/>
    </source>
</evidence>
<dbReference type="EMBL" id="JACHIN010000002">
    <property type="protein sequence ID" value="MBB5076768.1"/>
    <property type="molecule type" value="Genomic_DNA"/>
</dbReference>
<proteinExistence type="predicted"/>